<evidence type="ECO:0000256" key="4">
    <source>
        <dbReference type="PIRSR" id="PIRSR000894-2"/>
    </source>
</evidence>
<dbReference type="PANTHER" id="PTHR20963:SF23">
    <property type="entry name" value="3-PHYTASE"/>
    <property type="match status" value="1"/>
</dbReference>
<feature type="disulfide bond" evidence="4">
    <location>
        <begin position="48"/>
        <end position="384"/>
    </location>
</feature>
<dbReference type="InterPro" id="IPR016274">
    <property type="entry name" value="Histidine_acid_Pase_euk"/>
</dbReference>
<gene>
    <name evidence="6" type="ORF">EJ03DRAFT_39027</name>
</gene>
<evidence type="ECO:0000256" key="3">
    <source>
        <dbReference type="PIRSR" id="PIRSR000894-1"/>
    </source>
</evidence>
<dbReference type="CDD" id="cd07061">
    <property type="entry name" value="HP_HAP_like"/>
    <property type="match status" value="1"/>
</dbReference>
<dbReference type="Gene3D" id="3.40.50.1240">
    <property type="entry name" value="Phosphoglycerate mutase-like"/>
    <property type="match status" value="1"/>
</dbReference>
<keyword evidence="2" id="KW-0325">Glycoprotein</keyword>
<sequence>MAAIALALCAFGASAKASYNPLHVLGGNSQYFPGENVFNISSDPPAGCVVDQAAFTCRHGSRYPDPSAYEQWVTLAEKIHASNFTVKSPEFEFLKTWQPVLSNPAAQISEISIGGYRELYNMGVDYRREYPDFYTENEPFVLWANRYEDLVFRVVDSARLFARGYMGPNATADGSVYVLNQSDPRSVANSLAASDLCSTYSDAGGGSNLTTWQDIYLPPFQARVASLVPGINFSTTDISIFPYLCGFETQITGKLSPWCNTFTEEEGLQYEYAQDLRYWYGDGGLGTTGPGRNLMLQFLTDLVNVFVSGPNASYSNCNSSTSFTSPRLIATFTNDGQVNQLASAIGVFDQQAQLPSTYIPTDRIFKATAFDTMRGTIGFERLNCGSKGLFMRLKLNEQVYPVPYCKQGPGQSCPLKQYQSIIANKTAAFGDFEVACGISNSSVVPLGKDRTTFLTDLSLPWEYVVKP</sequence>
<organism evidence="6 7">
    <name type="scientific">Teratosphaeria nubilosa</name>
    <dbReference type="NCBI Taxonomy" id="161662"/>
    <lineage>
        <taxon>Eukaryota</taxon>
        <taxon>Fungi</taxon>
        <taxon>Dikarya</taxon>
        <taxon>Ascomycota</taxon>
        <taxon>Pezizomycotina</taxon>
        <taxon>Dothideomycetes</taxon>
        <taxon>Dothideomycetidae</taxon>
        <taxon>Mycosphaerellales</taxon>
        <taxon>Teratosphaeriaceae</taxon>
        <taxon>Teratosphaeria</taxon>
    </lineage>
</organism>
<evidence type="ECO:0000313" key="6">
    <source>
        <dbReference type="EMBL" id="KAF2771338.1"/>
    </source>
</evidence>
<dbReference type="Pfam" id="PF00328">
    <property type="entry name" value="His_Phos_2"/>
    <property type="match status" value="1"/>
</dbReference>
<feature type="active site" description="Nucleophile" evidence="3">
    <location>
        <position position="59"/>
    </location>
</feature>
<dbReference type="EMBL" id="ML995820">
    <property type="protein sequence ID" value="KAF2771338.1"/>
    <property type="molecule type" value="Genomic_DNA"/>
</dbReference>
<dbReference type="PANTHER" id="PTHR20963">
    <property type="entry name" value="MULTIPLE INOSITOL POLYPHOSPHATE PHOSPHATASE-RELATED"/>
    <property type="match status" value="1"/>
</dbReference>
<evidence type="ECO:0000256" key="1">
    <source>
        <dbReference type="ARBA" id="ARBA00022801"/>
    </source>
</evidence>
<dbReference type="AlphaFoldDB" id="A0A6G1LFY4"/>
<dbReference type="GO" id="GO:0003993">
    <property type="term" value="F:acid phosphatase activity"/>
    <property type="evidence" value="ECO:0007669"/>
    <property type="project" value="TreeGrafter"/>
</dbReference>
<protein>
    <submittedName>
        <fullName evidence="6">Multiple inositol polyphosphate phosphatase</fullName>
    </submittedName>
</protein>
<dbReference type="GO" id="GO:0009277">
    <property type="term" value="C:fungal-type cell wall"/>
    <property type="evidence" value="ECO:0007669"/>
    <property type="project" value="TreeGrafter"/>
</dbReference>
<dbReference type="InterPro" id="IPR000560">
    <property type="entry name" value="His_Pase_clade-2"/>
</dbReference>
<keyword evidence="7" id="KW-1185">Reference proteome</keyword>
<keyword evidence="4" id="KW-1015">Disulfide bond</keyword>
<keyword evidence="1" id="KW-0378">Hydrolase</keyword>
<dbReference type="OrthoDB" id="6509975at2759"/>
<evidence type="ECO:0000256" key="5">
    <source>
        <dbReference type="SAM" id="SignalP"/>
    </source>
</evidence>
<evidence type="ECO:0000256" key="2">
    <source>
        <dbReference type="ARBA" id="ARBA00023180"/>
    </source>
</evidence>
<keyword evidence="5" id="KW-0732">Signal</keyword>
<feature type="disulfide bond" evidence="4">
    <location>
        <begin position="245"/>
        <end position="259"/>
    </location>
</feature>
<accession>A0A6G1LFY4</accession>
<feature type="signal peptide" evidence="5">
    <location>
        <begin position="1"/>
        <end position="17"/>
    </location>
</feature>
<feature type="chain" id="PRO_5026239776" evidence="5">
    <location>
        <begin position="18"/>
        <end position="467"/>
    </location>
</feature>
<dbReference type="PIRSF" id="PIRSF000894">
    <property type="entry name" value="Acid_phosphatase"/>
    <property type="match status" value="1"/>
</dbReference>
<dbReference type="Proteomes" id="UP000799436">
    <property type="component" value="Unassembled WGS sequence"/>
</dbReference>
<proteinExistence type="predicted"/>
<feature type="disulfide bond" evidence="4">
    <location>
        <begin position="405"/>
        <end position="413"/>
    </location>
</feature>
<evidence type="ECO:0000313" key="7">
    <source>
        <dbReference type="Proteomes" id="UP000799436"/>
    </source>
</evidence>
<dbReference type="SUPFAM" id="SSF53254">
    <property type="entry name" value="Phosphoglycerate mutase-like"/>
    <property type="match status" value="1"/>
</dbReference>
<reference evidence="6" key="1">
    <citation type="journal article" date="2020" name="Stud. Mycol.">
        <title>101 Dothideomycetes genomes: a test case for predicting lifestyles and emergence of pathogens.</title>
        <authorList>
            <person name="Haridas S."/>
            <person name="Albert R."/>
            <person name="Binder M."/>
            <person name="Bloem J."/>
            <person name="Labutti K."/>
            <person name="Salamov A."/>
            <person name="Andreopoulos B."/>
            <person name="Baker S."/>
            <person name="Barry K."/>
            <person name="Bills G."/>
            <person name="Bluhm B."/>
            <person name="Cannon C."/>
            <person name="Castanera R."/>
            <person name="Culley D."/>
            <person name="Daum C."/>
            <person name="Ezra D."/>
            <person name="Gonzalez J."/>
            <person name="Henrissat B."/>
            <person name="Kuo A."/>
            <person name="Liang C."/>
            <person name="Lipzen A."/>
            <person name="Lutzoni F."/>
            <person name="Magnuson J."/>
            <person name="Mondo S."/>
            <person name="Nolan M."/>
            <person name="Ohm R."/>
            <person name="Pangilinan J."/>
            <person name="Park H.-J."/>
            <person name="Ramirez L."/>
            <person name="Alfaro M."/>
            <person name="Sun H."/>
            <person name="Tritt A."/>
            <person name="Yoshinaga Y."/>
            <person name="Zwiers L.-H."/>
            <person name="Turgeon B."/>
            <person name="Goodwin S."/>
            <person name="Spatafora J."/>
            <person name="Crous P."/>
            <person name="Grigoriev I."/>
        </authorList>
    </citation>
    <scope>NUCLEOTIDE SEQUENCE</scope>
    <source>
        <strain evidence="6">CBS 116005</strain>
    </source>
</reference>
<name>A0A6G1LFY4_9PEZI</name>
<dbReference type="InterPro" id="IPR029033">
    <property type="entry name" value="His_PPase_superfam"/>
</dbReference>
<feature type="active site" description="Proton donor" evidence="3">
    <location>
        <position position="335"/>
    </location>
</feature>